<dbReference type="VEuPathDB" id="TriTrypDB:C3747_80g101"/>
<proteinExistence type="predicted"/>
<sequence>MRPLLRPRLRGERVRVQFIFGRCGVSRKEACDAAARRASELAQLTDRWTAGMVALAKRIVFARRHKPETRRTTITGDRGPTHTDTTLACEEEAALARFRANTDGCYDHRDPPHHARAVGAARMSHNKSAKDFARKPLFIPLDPAPSRRKAPAECPACGK</sequence>
<reference evidence="2 3" key="1">
    <citation type="journal article" date="2018" name="Microb. Genom.">
        <title>Expanding an expanded genome: long-read sequencing of Trypanosoma cruzi.</title>
        <authorList>
            <person name="Berna L."/>
            <person name="Rodriguez M."/>
            <person name="Chiribao M.L."/>
            <person name="Parodi-Talice A."/>
            <person name="Pita S."/>
            <person name="Rijo G."/>
            <person name="Alvarez-Valin F."/>
            <person name="Robello C."/>
        </authorList>
    </citation>
    <scope>NUCLEOTIDE SEQUENCE [LARGE SCALE GENOMIC DNA]</scope>
    <source>
        <strain evidence="2 3">Dm28c</strain>
    </source>
</reference>
<evidence type="ECO:0000313" key="2">
    <source>
        <dbReference type="EMBL" id="PWU84740.1"/>
    </source>
</evidence>
<organism evidence="2 3">
    <name type="scientific">Trypanosoma cruzi</name>
    <dbReference type="NCBI Taxonomy" id="5693"/>
    <lineage>
        <taxon>Eukaryota</taxon>
        <taxon>Discoba</taxon>
        <taxon>Euglenozoa</taxon>
        <taxon>Kinetoplastea</taxon>
        <taxon>Metakinetoplastina</taxon>
        <taxon>Trypanosomatida</taxon>
        <taxon>Trypanosomatidae</taxon>
        <taxon>Trypanosoma</taxon>
        <taxon>Schizotrypanum</taxon>
    </lineage>
</organism>
<dbReference type="VEuPathDB" id="TriTrypDB:TCSYLVIO_009590"/>
<dbReference type="VEuPathDB" id="TriTrypDB:C4B63_205g35"/>
<comment type="caution">
    <text evidence="2">The sequence shown here is derived from an EMBL/GenBank/DDBJ whole genome shotgun (WGS) entry which is preliminary data.</text>
</comment>
<accession>A0A2V2UKZ5</accession>
<dbReference type="VEuPathDB" id="TriTrypDB:TcCL_Unassigned02354"/>
<dbReference type="VEuPathDB" id="TriTrypDB:ECC02_007657"/>
<dbReference type="VEuPathDB" id="TriTrypDB:Tc_MARK_5187"/>
<name>A0A2V2UKZ5_TRYCR</name>
<dbReference type="Proteomes" id="UP000246121">
    <property type="component" value="Unassembled WGS sequence"/>
</dbReference>
<dbReference type="EMBL" id="PRFA01000205">
    <property type="protein sequence ID" value="PWU84740.1"/>
    <property type="molecule type" value="Genomic_DNA"/>
</dbReference>
<evidence type="ECO:0000313" key="3">
    <source>
        <dbReference type="Proteomes" id="UP000246121"/>
    </source>
</evidence>
<evidence type="ECO:0000256" key="1">
    <source>
        <dbReference type="SAM" id="MobiDB-lite"/>
    </source>
</evidence>
<dbReference type="VEuPathDB" id="TriTrypDB:TcG_10473"/>
<gene>
    <name evidence="2" type="ORF">C4B63_205g35</name>
</gene>
<dbReference type="VEuPathDB" id="TriTrypDB:TcYC6_0021430"/>
<dbReference type="VEuPathDB" id="TriTrypDB:TcBrA4_0105180"/>
<feature type="region of interest" description="Disordered" evidence="1">
    <location>
        <begin position="138"/>
        <end position="159"/>
    </location>
</feature>
<protein>
    <submittedName>
        <fullName evidence="2">Uncharacterized protein</fullName>
    </submittedName>
</protein>
<dbReference type="AlphaFoldDB" id="A0A2V2UKZ5"/>